<evidence type="ECO:0000313" key="2">
    <source>
        <dbReference type="Proteomes" id="UP000013827"/>
    </source>
</evidence>
<reference evidence="1" key="2">
    <citation type="submission" date="2024-10" db="UniProtKB">
        <authorList>
            <consortium name="EnsemblProtists"/>
        </authorList>
    </citation>
    <scope>IDENTIFICATION</scope>
</reference>
<dbReference type="Gene3D" id="3.10.20.90">
    <property type="entry name" value="Phosphatidylinositol 3-kinase Catalytic Subunit, Chain A, domain 1"/>
    <property type="match status" value="1"/>
</dbReference>
<dbReference type="AlphaFoldDB" id="A0A0D3KCS2"/>
<evidence type="ECO:0000313" key="1">
    <source>
        <dbReference type="EnsemblProtists" id="EOD33557"/>
    </source>
</evidence>
<dbReference type="HOGENOM" id="CLU_2282782_0_0_1"/>
<reference evidence="2" key="1">
    <citation type="journal article" date="2013" name="Nature">
        <title>Pan genome of the phytoplankton Emiliania underpins its global distribution.</title>
        <authorList>
            <person name="Read B.A."/>
            <person name="Kegel J."/>
            <person name="Klute M.J."/>
            <person name="Kuo A."/>
            <person name="Lefebvre S.C."/>
            <person name="Maumus F."/>
            <person name="Mayer C."/>
            <person name="Miller J."/>
            <person name="Monier A."/>
            <person name="Salamov A."/>
            <person name="Young J."/>
            <person name="Aguilar M."/>
            <person name="Claverie J.M."/>
            <person name="Frickenhaus S."/>
            <person name="Gonzalez K."/>
            <person name="Herman E.K."/>
            <person name="Lin Y.C."/>
            <person name="Napier J."/>
            <person name="Ogata H."/>
            <person name="Sarno A.F."/>
            <person name="Shmutz J."/>
            <person name="Schroeder D."/>
            <person name="de Vargas C."/>
            <person name="Verret F."/>
            <person name="von Dassow P."/>
            <person name="Valentin K."/>
            <person name="Van de Peer Y."/>
            <person name="Wheeler G."/>
            <person name="Dacks J.B."/>
            <person name="Delwiche C.F."/>
            <person name="Dyhrman S.T."/>
            <person name="Glockner G."/>
            <person name="John U."/>
            <person name="Richards T."/>
            <person name="Worden A.Z."/>
            <person name="Zhang X."/>
            <person name="Grigoriev I.V."/>
            <person name="Allen A.E."/>
            <person name="Bidle K."/>
            <person name="Borodovsky M."/>
            <person name="Bowler C."/>
            <person name="Brownlee C."/>
            <person name="Cock J.M."/>
            <person name="Elias M."/>
            <person name="Gladyshev V.N."/>
            <person name="Groth M."/>
            <person name="Guda C."/>
            <person name="Hadaegh A."/>
            <person name="Iglesias-Rodriguez M.D."/>
            <person name="Jenkins J."/>
            <person name="Jones B.M."/>
            <person name="Lawson T."/>
            <person name="Leese F."/>
            <person name="Lindquist E."/>
            <person name="Lobanov A."/>
            <person name="Lomsadze A."/>
            <person name="Malik S.B."/>
            <person name="Marsh M.E."/>
            <person name="Mackinder L."/>
            <person name="Mock T."/>
            <person name="Mueller-Roeber B."/>
            <person name="Pagarete A."/>
            <person name="Parker M."/>
            <person name="Probert I."/>
            <person name="Quesneville H."/>
            <person name="Raines C."/>
            <person name="Rensing S.A."/>
            <person name="Riano-Pachon D.M."/>
            <person name="Richier S."/>
            <person name="Rokitta S."/>
            <person name="Shiraiwa Y."/>
            <person name="Soanes D.M."/>
            <person name="van der Giezen M."/>
            <person name="Wahlund T.M."/>
            <person name="Williams B."/>
            <person name="Wilson W."/>
            <person name="Wolfe G."/>
            <person name="Wurch L.L."/>
        </authorList>
    </citation>
    <scope>NUCLEOTIDE SEQUENCE</scope>
</reference>
<dbReference type="STRING" id="2903.R1DF34"/>
<dbReference type="KEGG" id="ehx:EMIHUDRAFT_229467"/>
<dbReference type="SUPFAM" id="SSF54236">
    <property type="entry name" value="Ubiquitin-like"/>
    <property type="match status" value="1"/>
</dbReference>
<organism evidence="1 2">
    <name type="scientific">Emiliania huxleyi (strain CCMP1516)</name>
    <dbReference type="NCBI Taxonomy" id="280463"/>
    <lineage>
        <taxon>Eukaryota</taxon>
        <taxon>Haptista</taxon>
        <taxon>Haptophyta</taxon>
        <taxon>Prymnesiophyceae</taxon>
        <taxon>Isochrysidales</taxon>
        <taxon>Noelaerhabdaceae</taxon>
        <taxon>Emiliania</taxon>
    </lineage>
</organism>
<keyword evidence="2" id="KW-1185">Reference proteome</keyword>
<dbReference type="Proteomes" id="UP000013827">
    <property type="component" value="Unassembled WGS sequence"/>
</dbReference>
<proteinExistence type="predicted"/>
<sequence>MHFNLNMRTKFRKLKQQYCMHKKLREEDCRFSFRAVPIEGEHTPAVLGMVPVRRGEAGEWWWEVSEPVLVEGALEPRLFVERREKTPEQNRLARNEETPKNA</sequence>
<accession>A0A0D3KCS2</accession>
<dbReference type="GeneID" id="17278885"/>
<dbReference type="PaxDb" id="2903-EOD33557"/>
<dbReference type="EnsemblProtists" id="EOD33557">
    <property type="protein sequence ID" value="EOD33557"/>
    <property type="gene ID" value="EMIHUDRAFT_229467"/>
</dbReference>
<dbReference type="CDD" id="cd01763">
    <property type="entry name" value="Ubl_SUMO_like"/>
    <property type="match status" value="1"/>
</dbReference>
<dbReference type="InterPro" id="IPR029071">
    <property type="entry name" value="Ubiquitin-like_domsf"/>
</dbReference>
<dbReference type="RefSeq" id="XP_005785986.1">
    <property type="nucleotide sequence ID" value="XM_005785929.1"/>
</dbReference>
<name>A0A0D3KCS2_EMIH1</name>
<protein>
    <submittedName>
        <fullName evidence="1">Uncharacterized protein</fullName>
    </submittedName>
</protein>